<sequence length="111" mass="11753">MVLAGLAAAGLTTLVRHTGGLLGVLFGYTVLVETIVNIVGTERGWTRWLVSQNLAAVLLPGGNTIYVRYDETGAGHDVTIHLSHLQGFAYLAALTAAALLVGSLVLRRRDL</sequence>
<keyword evidence="1" id="KW-0812">Transmembrane</keyword>
<comment type="caution">
    <text evidence="2">The sequence shown here is derived from an EMBL/GenBank/DDBJ whole genome shotgun (WGS) entry which is preliminary data.</text>
</comment>
<evidence type="ECO:0000313" key="2">
    <source>
        <dbReference type="EMBL" id="GMA87547.1"/>
    </source>
</evidence>
<gene>
    <name evidence="2" type="ORF">GCM10025868_27970</name>
</gene>
<evidence type="ECO:0000313" key="3">
    <source>
        <dbReference type="Proteomes" id="UP001157017"/>
    </source>
</evidence>
<keyword evidence="3" id="KW-1185">Reference proteome</keyword>
<organism evidence="2 3">
    <name type="scientific">Angustibacter aerolatus</name>
    <dbReference type="NCBI Taxonomy" id="1162965"/>
    <lineage>
        <taxon>Bacteria</taxon>
        <taxon>Bacillati</taxon>
        <taxon>Actinomycetota</taxon>
        <taxon>Actinomycetes</taxon>
        <taxon>Kineosporiales</taxon>
        <taxon>Kineosporiaceae</taxon>
    </lineage>
</organism>
<evidence type="ECO:0008006" key="4">
    <source>
        <dbReference type="Google" id="ProtNLM"/>
    </source>
</evidence>
<accession>A0ABQ6JIG6</accession>
<feature type="transmembrane region" description="Helical" evidence="1">
    <location>
        <begin position="87"/>
        <end position="106"/>
    </location>
</feature>
<dbReference type="Proteomes" id="UP001157017">
    <property type="component" value="Unassembled WGS sequence"/>
</dbReference>
<protein>
    <recommendedName>
        <fullName evidence="4">ABC-2 type transporter domain-containing protein</fullName>
    </recommendedName>
</protein>
<proteinExistence type="predicted"/>
<name>A0ABQ6JIG6_9ACTN</name>
<keyword evidence="1" id="KW-1133">Transmembrane helix</keyword>
<evidence type="ECO:0000256" key="1">
    <source>
        <dbReference type="SAM" id="Phobius"/>
    </source>
</evidence>
<dbReference type="EMBL" id="BSUZ01000001">
    <property type="protein sequence ID" value="GMA87547.1"/>
    <property type="molecule type" value="Genomic_DNA"/>
</dbReference>
<reference evidence="3" key="1">
    <citation type="journal article" date="2019" name="Int. J. Syst. Evol. Microbiol.">
        <title>The Global Catalogue of Microorganisms (GCM) 10K type strain sequencing project: providing services to taxonomists for standard genome sequencing and annotation.</title>
        <authorList>
            <consortium name="The Broad Institute Genomics Platform"/>
            <consortium name="The Broad Institute Genome Sequencing Center for Infectious Disease"/>
            <person name="Wu L."/>
            <person name="Ma J."/>
        </authorList>
    </citation>
    <scope>NUCLEOTIDE SEQUENCE [LARGE SCALE GENOMIC DNA]</scope>
    <source>
        <strain evidence="3">NBRC 108730</strain>
    </source>
</reference>
<keyword evidence="1" id="KW-0472">Membrane</keyword>